<protein>
    <submittedName>
        <fullName evidence="2">Tail assembly chaperone</fullName>
    </submittedName>
</protein>
<organism evidence="2 3">
    <name type="scientific">Gordonia phage Getalong</name>
    <dbReference type="NCBI Taxonomy" id="2315531"/>
    <lineage>
        <taxon>Viruses</taxon>
        <taxon>Duplodnaviria</taxon>
        <taxon>Heunggongvirae</taxon>
        <taxon>Uroviricota</taxon>
        <taxon>Caudoviricetes</taxon>
        <taxon>Langleyhallvirinae</taxon>
        <taxon>Getalongvirus</taxon>
        <taxon>Getalongvirus getalong</taxon>
    </lineage>
</organism>
<proteinExistence type="predicted"/>
<feature type="region of interest" description="Disordered" evidence="1">
    <location>
        <begin position="182"/>
        <end position="206"/>
    </location>
</feature>
<evidence type="ECO:0000313" key="3">
    <source>
        <dbReference type="Proteomes" id="UP000278586"/>
    </source>
</evidence>
<reference evidence="2 3" key="1">
    <citation type="submission" date="2018-08" db="EMBL/GenBank/DDBJ databases">
        <authorList>
            <person name="King R.A."/>
            <person name="Ngong N.B."/>
            <person name="Xu E.M."/>
            <person name="Austin H.D."/>
            <person name="Shervin T.J."/>
            <person name="Anderson J.K."/>
            <person name="Watkins T.N."/>
            <person name="Gaffney B.L."/>
            <person name="Staples A.K."/>
            <person name="Rinehart C.A."/>
            <person name="Rowland N.S."/>
            <person name="Garlena R.A."/>
            <person name="Russell D.A."/>
            <person name="Pope W.H."/>
            <person name="Jacobs-Sera D."/>
            <person name="Hendrix R.W."/>
            <person name="Hatfull G.F."/>
        </authorList>
    </citation>
    <scope>NUCLEOTIDE SEQUENCE [LARGE SCALE GENOMIC DNA]</scope>
</reference>
<dbReference type="GeneID" id="55005249"/>
<sequence>MALEKFHWRLKGAPKTKEIILPRFGQIPGGIFRKLRKADELEQFYGLLETLLEKKMCTEKALELIDELTLEQQMDLMLAWQKDSEMEGWRPGILSLLAFCDEHQEAVSADLIRLGLRLRNAGTPEFEWCDLRAIISTITRDRSSAVFRELYPEYVEWDLGAHLAADAVDLLHLLVWFKTKDGSKGRNRPKPYPRPGVEDADSSKKVRKGDVITLDAARDLFALPSAG</sequence>
<dbReference type="InterPro" id="IPR035286">
    <property type="entry name" value="DUF5361"/>
</dbReference>
<name>A0A386KF85_9CAUD</name>
<keyword evidence="3" id="KW-1185">Reference proteome</keyword>
<accession>A0A386KF85</accession>
<dbReference type="Proteomes" id="UP000278586">
    <property type="component" value="Segment"/>
</dbReference>
<gene>
    <name evidence="2" type="primary">16</name>
    <name evidence="2" type="ORF">SEA_GETALONG_16</name>
</gene>
<dbReference type="KEGG" id="vg:55005249"/>
<dbReference type="Pfam" id="PF17318">
    <property type="entry name" value="DUF5361"/>
    <property type="match status" value="1"/>
</dbReference>
<evidence type="ECO:0000313" key="2">
    <source>
        <dbReference type="EMBL" id="AYD83876.1"/>
    </source>
</evidence>
<dbReference type="EMBL" id="MH779504">
    <property type="protein sequence ID" value="AYD83876.1"/>
    <property type="molecule type" value="Genomic_DNA"/>
</dbReference>
<dbReference type="RefSeq" id="YP_009814128.1">
    <property type="nucleotide sequence ID" value="NC_048083.1"/>
</dbReference>
<evidence type="ECO:0000256" key="1">
    <source>
        <dbReference type="SAM" id="MobiDB-lite"/>
    </source>
</evidence>